<accession>A0A8H5PPM4</accession>
<name>A0A8H5PPM4_9HYPO</name>
<proteinExistence type="predicted"/>
<keyword evidence="2" id="KW-1185">Reference proteome</keyword>
<comment type="caution">
    <text evidence="1">The sequence shown here is derived from an EMBL/GenBank/DDBJ whole genome shotgun (WGS) entry which is preliminary data.</text>
</comment>
<dbReference type="Proteomes" id="UP000544095">
    <property type="component" value="Unassembled WGS sequence"/>
</dbReference>
<evidence type="ECO:0000313" key="2">
    <source>
        <dbReference type="Proteomes" id="UP000544095"/>
    </source>
</evidence>
<reference evidence="1 2" key="1">
    <citation type="submission" date="2020-05" db="EMBL/GenBank/DDBJ databases">
        <title>Identification and distribution of gene clusters putatively required for synthesis of sphingolipid metabolism inhibitors in phylogenetically diverse species of the filamentous fungus Fusarium.</title>
        <authorList>
            <person name="Kim H.-S."/>
            <person name="Busman M."/>
            <person name="Brown D.W."/>
            <person name="Divon H."/>
            <person name="Uhlig S."/>
            <person name="Proctor R.H."/>
        </authorList>
    </citation>
    <scope>NUCLEOTIDE SEQUENCE [LARGE SCALE GENOMIC DNA]</scope>
    <source>
        <strain evidence="1 2">NRRL 25211</strain>
    </source>
</reference>
<dbReference type="EMBL" id="JAAOAR010000121">
    <property type="protein sequence ID" value="KAF5600023.1"/>
    <property type="molecule type" value="Genomic_DNA"/>
</dbReference>
<organism evidence="1 2">
    <name type="scientific">Fusarium pseudoanthophilum</name>
    <dbReference type="NCBI Taxonomy" id="48495"/>
    <lineage>
        <taxon>Eukaryota</taxon>
        <taxon>Fungi</taxon>
        <taxon>Dikarya</taxon>
        <taxon>Ascomycota</taxon>
        <taxon>Pezizomycotina</taxon>
        <taxon>Sordariomycetes</taxon>
        <taxon>Hypocreomycetidae</taxon>
        <taxon>Hypocreales</taxon>
        <taxon>Nectriaceae</taxon>
        <taxon>Fusarium</taxon>
        <taxon>Fusarium fujikuroi species complex</taxon>
    </lineage>
</organism>
<evidence type="ECO:0000313" key="1">
    <source>
        <dbReference type="EMBL" id="KAF5600023.1"/>
    </source>
</evidence>
<gene>
    <name evidence="1" type="ORF">FPANT_2834</name>
</gene>
<dbReference type="AlphaFoldDB" id="A0A8H5PPM4"/>
<protein>
    <submittedName>
        <fullName evidence="1">Uncharacterized protein</fullName>
    </submittedName>
</protein>
<sequence length="307" mass="34630">MEEKDEKRLTENNQPSIEDLGKIFDEMAQERLGQRDPISRRWQRKAWAPPIWAITSGKYNTECSETDAPLLADTYFRGSPTRTIGYTNSRERRPMIPEKQVIPTLPLLSPLIVSVKGLRDANSAGENILFGHGDCGMDLTSAFSSPDLSDYHLTFDCVSEYGQTSDNICATTASRRAIRATLIRTLYMPSLSRHAQDHSVTATHRKLGCKPAHDSKNPTPLKQQILNVLEPNTPRGTHSMPSLRFRDKWWTEKALKCACNSHRSSDDNLSDTKRGCSACRIDCRRDDTLMLLCRPKYAPSSLYPVSQ</sequence>